<name>A0A399M5H9_9PSED</name>
<proteinExistence type="predicted"/>
<accession>A0A399M5H9</accession>
<evidence type="ECO:0000313" key="2">
    <source>
        <dbReference type="Proteomes" id="UP000265875"/>
    </source>
</evidence>
<dbReference type="SUPFAM" id="SSF58104">
    <property type="entry name" value="Methyl-accepting chemotaxis protein (MCP) signaling domain"/>
    <property type="match status" value="1"/>
</dbReference>
<dbReference type="EMBL" id="QWLL01000035">
    <property type="protein sequence ID" value="RII76575.1"/>
    <property type="molecule type" value="Genomic_DNA"/>
</dbReference>
<gene>
    <name evidence="1" type="ORF">D0894_15520</name>
</gene>
<comment type="caution">
    <text evidence="1">The sequence shown here is derived from an EMBL/GenBank/DDBJ whole genome shotgun (WGS) entry which is preliminary data.</text>
</comment>
<organism evidence="1 2">
    <name type="scientific">Pseudomonas monteilii</name>
    <dbReference type="NCBI Taxonomy" id="76759"/>
    <lineage>
        <taxon>Bacteria</taxon>
        <taxon>Pseudomonadati</taxon>
        <taxon>Pseudomonadota</taxon>
        <taxon>Gammaproteobacteria</taxon>
        <taxon>Pseudomonadales</taxon>
        <taxon>Pseudomonadaceae</taxon>
        <taxon>Pseudomonas</taxon>
    </lineage>
</organism>
<dbReference type="Proteomes" id="UP000265875">
    <property type="component" value="Unassembled WGS sequence"/>
</dbReference>
<protein>
    <submittedName>
        <fullName evidence="1">Uncharacterized protein</fullName>
    </submittedName>
</protein>
<sequence>MAIDARKVLTGITKLPSLNNDQNLIIASTLEAQALVTREVGKSPICIRNLLNEFAEGSSQTVTASEELTVPAHDLSSFFKKF</sequence>
<dbReference type="AlphaFoldDB" id="A0A399M5H9"/>
<evidence type="ECO:0000313" key="1">
    <source>
        <dbReference type="EMBL" id="RII76575.1"/>
    </source>
</evidence>
<reference evidence="1 2" key="1">
    <citation type="submission" date="2018-08" db="EMBL/GenBank/DDBJ databases">
        <title>Draft genome sequence of the cyanotroph, Pseudomonas monteilii BCN3.</title>
        <authorList>
            <person name="Jones L.B."/>
            <person name="Kunz D.A."/>
        </authorList>
    </citation>
    <scope>NUCLEOTIDE SEQUENCE [LARGE SCALE GENOMIC DNA]</scope>
    <source>
        <strain evidence="1 2">BCN3</strain>
    </source>
</reference>
<dbReference type="RefSeq" id="WP_119370454.1">
    <property type="nucleotide sequence ID" value="NZ_QWLL01000035.1"/>
</dbReference>